<gene>
    <name evidence="15" type="ORF">TRAPUB_9397</name>
</gene>
<dbReference type="CDD" id="cd11065">
    <property type="entry name" value="CYP64-like"/>
    <property type="match status" value="1"/>
</dbReference>
<evidence type="ECO:0000256" key="6">
    <source>
        <dbReference type="ARBA" id="ARBA00022692"/>
    </source>
</evidence>
<accession>A0A1M2W2M9</accession>
<evidence type="ECO:0000256" key="8">
    <source>
        <dbReference type="ARBA" id="ARBA00022989"/>
    </source>
</evidence>
<dbReference type="PRINTS" id="PR00463">
    <property type="entry name" value="EP450I"/>
</dbReference>
<reference evidence="15 16" key="1">
    <citation type="submission" date="2016-10" db="EMBL/GenBank/DDBJ databases">
        <title>Genome sequence of the basidiomycete white-rot fungus Trametes pubescens.</title>
        <authorList>
            <person name="Makela M.R."/>
            <person name="Granchi Z."/>
            <person name="Peng M."/>
            <person name="De Vries R.P."/>
            <person name="Grigoriev I."/>
            <person name="Riley R."/>
            <person name="Hilden K."/>
        </authorList>
    </citation>
    <scope>NUCLEOTIDE SEQUENCE [LARGE SCALE GENOMIC DNA]</scope>
    <source>
        <strain evidence="15 16">FBCC735</strain>
    </source>
</reference>
<evidence type="ECO:0000256" key="9">
    <source>
        <dbReference type="ARBA" id="ARBA00023002"/>
    </source>
</evidence>
<keyword evidence="11 14" id="KW-0503">Monooxygenase</keyword>
<evidence type="ECO:0000256" key="7">
    <source>
        <dbReference type="ARBA" id="ARBA00022723"/>
    </source>
</evidence>
<keyword evidence="7 13" id="KW-0479">Metal-binding</keyword>
<keyword evidence="5 13" id="KW-0349">Heme</keyword>
<evidence type="ECO:0000256" key="13">
    <source>
        <dbReference type="PIRSR" id="PIRSR602401-1"/>
    </source>
</evidence>
<dbReference type="SUPFAM" id="SSF48264">
    <property type="entry name" value="Cytochrome P450"/>
    <property type="match status" value="1"/>
</dbReference>
<keyword evidence="12" id="KW-0472">Membrane</keyword>
<feature type="binding site" description="axial binding residue" evidence="13">
    <location>
        <position position="432"/>
    </location>
    <ligand>
        <name>heme</name>
        <dbReference type="ChEBI" id="CHEBI:30413"/>
    </ligand>
    <ligandPart>
        <name>Fe</name>
        <dbReference type="ChEBI" id="CHEBI:18248"/>
    </ligandPart>
</feature>
<dbReference type="PANTHER" id="PTHR46300">
    <property type="entry name" value="P450, PUTATIVE (EUROFUNG)-RELATED-RELATED"/>
    <property type="match status" value="1"/>
</dbReference>
<comment type="caution">
    <text evidence="15">The sequence shown here is derived from an EMBL/GenBank/DDBJ whole genome shotgun (WGS) entry which is preliminary data.</text>
</comment>
<dbReference type="GO" id="GO:0020037">
    <property type="term" value="F:heme binding"/>
    <property type="evidence" value="ECO:0007669"/>
    <property type="project" value="InterPro"/>
</dbReference>
<dbReference type="PRINTS" id="PR00385">
    <property type="entry name" value="P450"/>
</dbReference>
<dbReference type="InterPro" id="IPR050364">
    <property type="entry name" value="Cytochrome_P450_fung"/>
</dbReference>
<comment type="subcellular location">
    <subcellularLocation>
        <location evidence="2">Membrane</location>
        <topology evidence="2">Single-pass membrane protein</topology>
    </subcellularLocation>
</comment>
<comment type="pathway">
    <text evidence="3">Secondary metabolite biosynthesis.</text>
</comment>
<evidence type="ECO:0000256" key="10">
    <source>
        <dbReference type="ARBA" id="ARBA00023004"/>
    </source>
</evidence>
<dbReference type="Pfam" id="PF00067">
    <property type="entry name" value="p450"/>
    <property type="match status" value="1"/>
</dbReference>
<dbReference type="PANTHER" id="PTHR46300:SF7">
    <property type="entry name" value="P450, PUTATIVE (EUROFUNG)-RELATED"/>
    <property type="match status" value="1"/>
</dbReference>
<dbReference type="GO" id="GO:0016020">
    <property type="term" value="C:membrane"/>
    <property type="evidence" value="ECO:0007669"/>
    <property type="project" value="UniProtKB-SubCell"/>
</dbReference>
<comment type="similarity">
    <text evidence="4 14">Belongs to the cytochrome P450 family.</text>
</comment>
<comment type="cofactor">
    <cofactor evidence="1 13">
        <name>heme</name>
        <dbReference type="ChEBI" id="CHEBI:30413"/>
    </cofactor>
</comment>
<dbReference type="OMA" id="NTQVTRE"/>
<evidence type="ECO:0000256" key="3">
    <source>
        <dbReference type="ARBA" id="ARBA00005179"/>
    </source>
</evidence>
<evidence type="ECO:0000256" key="4">
    <source>
        <dbReference type="ARBA" id="ARBA00010617"/>
    </source>
</evidence>
<dbReference type="InterPro" id="IPR002401">
    <property type="entry name" value="Cyt_P450_E_grp-I"/>
</dbReference>
<evidence type="ECO:0000256" key="12">
    <source>
        <dbReference type="ARBA" id="ARBA00023136"/>
    </source>
</evidence>
<dbReference type="PROSITE" id="PS00086">
    <property type="entry name" value="CYTOCHROME_P450"/>
    <property type="match status" value="1"/>
</dbReference>
<evidence type="ECO:0000313" key="15">
    <source>
        <dbReference type="EMBL" id="OJT14040.1"/>
    </source>
</evidence>
<evidence type="ECO:0000313" key="16">
    <source>
        <dbReference type="Proteomes" id="UP000184267"/>
    </source>
</evidence>
<dbReference type="GO" id="GO:0016705">
    <property type="term" value="F:oxidoreductase activity, acting on paired donors, with incorporation or reduction of molecular oxygen"/>
    <property type="evidence" value="ECO:0007669"/>
    <property type="project" value="InterPro"/>
</dbReference>
<dbReference type="InterPro" id="IPR036396">
    <property type="entry name" value="Cyt_P450_sf"/>
</dbReference>
<evidence type="ECO:0000256" key="11">
    <source>
        <dbReference type="ARBA" id="ARBA00023033"/>
    </source>
</evidence>
<keyword evidence="10 13" id="KW-0408">Iron</keyword>
<dbReference type="GO" id="GO:0004497">
    <property type="term" value="F:monooxygenase activity"/>
    <property type="evidence" value="ECO:0007669"/>
    <property type="project" value="UniProtKB-KW"/>
</dbReference>
<keyword evidence="6" id="KW-0812">Transmembrane</keyword>
<organism evidence="15 16">
    <name type="scientific">Trametes pubescens</name>
    <name type="common">White-rot fungus</name>
    <dbReference type="NCBI Taxonomy" id="154538"/>
    <lineage>
        <taxon>Eukaryota</taxon>
        <taxon>Fungi</taxon>
        <taxon>Dikarya</taxon>
        <taxon>Basidiomycota</taxon>
        <taxon>Agaricomycotina</taxon>
        <taxon>Agaricomycetes</taxon>
        <taxon>Polyporales</taxon>
        <taxon>Polyporaceae</taxon>
        <taxon>Trametes</taxon>
    </lineage>
</organism>
<evidence type="ECO:0000256" key="1">
    <source>
        <dbReference type="ARBA" id="ARBA00001971"/>
    </source>
</evidence>
<name>A0A1M2W2M9_TRAPU</name>
<dbReference type="Gene3D" id="1.10.630.10">
    <property type="entry name" value="Cytochrome P450"/>
    <property type="match status" value="1"/>
</dbReference>
<dbReference type="EMBL" id="MNAD01000337">
    <property type="protein sequence ID" value="OJT14040.1"/>
    <property type="molecule type" value="Genomic_DNA"/>
</dbReference>
<evidence type="ECO:0000256" key="5">
    <source>
        <dbReference type="ARBA" id="ARBA00022617"/>
    </source>
</evidence>
<keyword evidence="9 14" id="KW-0560">Oxidoreductase</keyword>
<dbReference type="GO" id="GO:0005506">
    <property type="term" value="F:iron ion binding"/>
    <property type="evidence" value="ECO:0007669"/>
    <property type="project" value="InterPro"/>
</dbReference>
<keyword evidence="16" id="KW-1185">Reference proteome</keyword>
<keyword evidence="8" id="KW-1133">Transmembrane helix</keyword>
<evidence type="ECO:0000256" key="2">
    <source>
        <dbReference type="ARBA" id="ARBA00004167"/>
    </source>
</evidence>
<dbReference type="InterPro" id="IPR017972">
    <property type="entry name" value="Cyt_P450_CS"/>
</dbReference>
<proteinExistence type="inferred from homology"/>
<evidence type="ECO:0000256" key="14">
    <source>
        <dbReference type="RuleBase" id="RU000461"/>
    </source>
</evidence>
<dbReference type="OrthoDB" id="2789670at2759"/>
<dbReference type="InterPro" id="IPR001128">
    <property type="entry name" value="Cyt_P450"/>
</dbReference>
<dbReference type="AlphaFoldDB" id="A0A1M2W2M9"/>
<sequence length="506" mass="56742">MEWHAVDIAALVSFVAILTLALRRAFSQNAFPPGPKPIPLFGNLFQLSQQQEWLQFTSWGQIYGDVVTMRIFNKPIILLNSAQAIVDLFEARSAIYSNRPHLTMAADLMGWGETVVLMPYNERFKNYRRLLKVGLNTQVTREYWPLMEKEIARELVWLLDTPDAYVQHFRRTAGTVALKIAYGYQNENNEFKQIVKDTEDALRMFAIAALPGVFLVDTLPFLRFLPPWFPGAGFRKLGMRTQKLIKAMIDTPFGMVKRQVDAGTAPHSFTSDLLNEPPEERSSDQDIKWVAAGLYAGQSDTTVAALSTFLLCMMLFPDVQRKAQAEIDAVVGGDRLPRIEDRDALPYVEAVLKEVLRWRPVVPMVSHSVTQDDVYRKWHIPAGTALVANIWAALHDPTRYTDPDAFHPARFLPPENAPDSSAFAFGFGRRACPGEAVAHASLFCTLASILAVFDIAMPVGEDGEPIRPKMLWSSGVTSHPAPFQVKITARSAAARELINRARDDVE</sequence>
<protein>
    <submittedName>
        <fullName evidence="15">O-methylsterigmatocystin oxidoreductase</fullName>
    </submittedName>
</protein>
<dbReference type="Proteomes" id="UP000184267">
    <property type="component" value="Unassembled WGS sequence"/>
</dbReference>
<dbReference type="STRING" id="154538.A0A1M2W2M9"/>